<reference evidence="1 2" key="1">
    <citation type="journal article" date="2023" name="Mol. Ecol. Resour.">
        <title>Chromosome-level genome assembly of a triploid poplar Populus alba 'Berolinensis'.</title>
        <authorList>
            <person name="Chen S."/>
            <person name="Yu Y."/>
            <person name="Wang X."/>
            <person name="Wang S."/>
            <person name="Zhang T."/>
            <person name="Zhou Y."/>
            <person name="He R."/>
            <person name="Meng N."/>
            <person name="Wang Y."/>
            <person name="Liu W."/>
            <person name="Liu Z."/>
            <person name="Liu J."/>
            <person name="Guo Q."/>
            <person name="Huang H."/>
            <person name="Sederoff R.R."/>
            <person name="Wang G."/>
            <person name="Qu G."/>
            <person name="Chen S."/>
        </authorList>
    </citation>
    <scope>NUCLEOTIDE SEQUENCE [LARGE SCALE GENOMIC DNA]</scope>
    <source>
        <strain evidence="1">SC-2020</strain>
    </source>
</reference>
<protein>
    <submittedName>
        <fullName evidence="1">Uncharacterized protein</fullName>
    </submittedName>
</protein>
<evidence type="ECO:0000313" key="2">
    <source>
        <dbReference type="Proteomes" id="UP001164929"/>
    </source>
</evidence>
<dbReference type="Proteomes" id="UP001164929">
    <property type="component" value="Chromosome 4"/>
</dbReference>
<comment type="caution">
    <text evidence="1">The sequence shown here is derived from an EMBL/GenBank/DDBJ whole genome shotgun (WGS) entry which is preliminary data.</text>
</comment>
<dbReference type="AlphaFoldDB" id="A0AAD6W5M5"/>
<accession>A0AAD6W5M5</accession>
<evidence type="ECO:0000313" key="1">
    <source>
        <dbReference type="EMBL" id="KAJ7000052.1"/>
    </source>
</evidence>
<proteinExistence type="predicted"/>
<organism evidence="1 2">
    <name type="scientific">Populus alba x Populus x berolinensis</name>
    <dbReference type="NCBI Taxonomy" id="444605"/>
    <lineage>
        <taxon>Eukaryota</taxon>
        <taxon>Viridiplantae</taxon>
        <taxon>Streptophyta</taxon>
        <taxon>Embryophyta</taxon>
        <taxon>Tracheophyta</taxon>
        <taxon>Spermatophyta</taxon>
        <taxon>Magnoliopsida</taxon>
        <taxon>eudicotyledons</taxon>
        <taxon>Gunneridae</taxon>
        <taxon>Pentapetalae</taxon>
        <taxon>rosids</taxon>
        <taxon>fabids</taxon>
        <taxon>Malpighiales</taxon>
        <taxon>Salicaceae</taxon>
        <taxon>Saliceae</taxon>
        <taxon>Populus</taxon>
    </lineage>
</organism>
<sequence>MCEIDEAEMETTFLGGGANASDGDGGCYEKDVYGCVQSWRCHGLNVVIWCPTYQMQSLGNLNHFGW</sequence>
<name>A0AAD6W5M5_9ROSI</name>
<keyword evidence="2" id="KW-1185">Reference proteome</keyword>
<dbReference type="EMBL" id="JAQIZT010000004">
    <property type="protein sequence ID" value="KAJ7000052.1"/>
    <property type="molecule type" value="Genomic_DNA"/>
</dbReference>
<gene>
    <name evidence="1" type="ORF">NC653_010730</name>
</gene>